<organism evidence="1 2">
    <name type="scientific">Setaria italica</name>
    <name type="common">Foxtail millet</name>
    <name type="synonym">Panicum italicum</name>
    <dbReference type="NCBI Taxonomy" id="4555"/>
    <lineage>
        <taxon>Eukaryota</taxon>
        <taxon>Viridiplantae</taxon>
        <taxon>Streptophyta</taxon>
        <taxon>Embryophyta</taxon>
        <taxon>Tracheophyta</taxon>
        <taxon>Spermatophyta</taxon>
        <taxon>Magnoliopsida</taxon>
        <taxon>Liliopsida</taxon>
        <taxon>Poales</taxon>
        <taxon>Poaceae</taxon>
        <taxon>PACMAD clade</taxon>
        <taxon>Panicoideae</taxon>
        <taxon>Panicodae</taxon>
        <taxon>Paniceae</taxon>
        <taxon>Cenchrinae</taxon>
        <taxon>Setaria</taxon>
    </lineage>
</organism>
<accession>K3Z238</accession>
<reference evidence="2" key="1">
    <citation type="journal article" date="2012" name="Nat. Biotechnol.">
        <title>Reference genome sequence of the model plant Setaria.</title>
        <authorList>
            <person name="Bennetzen J.L."/>
            <person name="Schmutz J."/>
            <person name="Wang H."/>
            <person name="Percifield R."/>
            <person name="Hawkins J."/>
            <person name="Pontaroli A.C."/>
            <person name="Estep M."/>
            <person name="Feng L."/>
            <person name="Vaughn J.N."/>
            <person name="Grimwood J."/>
            <person name="Jenkins J."/>
            <person name="Barry K."/>
            <person name="Lindquist E."/>
            <person name="Hellsten U."/>
            <person name="Deshpande S."/>
            <person name="Wang X."/>
            <person name="Wu X."/>
            <person name="Mitros T."/>
            <person name="Triplett J."/>
            <person name="Yang X."/>
            <person name="Ye C.Y."/>
            <person name="Mauro-Herrera M."/>
            <person name="Wang L."/>
            <person name="Li P."/>
            <person name="Sharma M."/>
            <person name="Sharma R."/>
            <person name="Ronald P.C."/>
            <person name="Panaud O."/>
            <person name="Kellogg E.A."/>
            <person name="Brutnell T.P."/>
            <person name="Doust A.N."/>
            <person name="Tuskan G.A."/>
            <person name="Rokhsar D."/>
            <person name="Devos K.M."/>
        </authorList>
    </citation>
    <scope>NUCLEOTIDE SEQUENCE [LARGE SCALE GENOMIC DNA]</scope>
    <source>
        <strain evidence="2">cv. Yugu1</strain>
    </source>
</reference>
<reference evidence="1" key="2">
    <citation type="submission" date="2018-08" db="UniProtKB">
        <authorList>
            <consortium name="EnsemblPlants"/>
        </authorList>
    </citation>
    <scope>IDENTIFICATION</scope>
    <source>
        <strain evidence="1">Yugu1</strain>
    </source>
</reference>
<evidence type="ECO:0000313" key="2">
    <source>
        <dbReference type="Proteomes" id="UP000004995"/>
    </source>
</evidence>
<dbReference type="EnsemblPlants" id="KQL29661">
    <property type="protein sequence ID" value="KQL29661"/>
    <property type="gene ID" value="SETIT_020606mg"/>
</dbReference>
<dbReference type="Gramene" id="KQL29661">
    <property type="protein sequence ID" value="KQL29661"/>
    <property type="gene ID" value="SETIT_020606mg"/>
</dbReference>
<protein>
    <submittedName>
        <fullName evidence="1">Uncharacterized protein</fullName>
    </submittedName>
</protein>
<name>K3Z238_SETIT</name>
<dbReference type="EMBL" id="AGNK02000317">
    <property type="status" value="NOT_ANNOTATED_CDS"/>
    <property type="molecule type" value="Genomic_DNA"/>
</dbReference>
<sequence length="47" mass="5448">MPTLKVMRCSASLFSPKRTALHCLVRTYQHSRFLATTMKSSLRHQQV</sequence>
<dbReference type="HOGENOM" id="CLU_3176302_0_0_1"/>
<keyword evidence="2" id="KW-1185">Reference proteome</keyword>
<dbReference type="InParanoid" id="K3Z238"/>
<dbReference type="Proteomes" id="UP000004995">
    <property type="component" value="Unassembled WGS sequence"/>
</dbReference>
<evidence type="ECO:0000313" key="1">
    <source>
        <dbReference type="EnsemblPlants" id="KQL29661"/>
    </source>
</evidence>
<proteinExistence type="predicted"/>
<dbReference type="AlphaFoldDB" id="K3Z238"/>